<reference evidence="1 2" key="1">
    <citation type="journal article" date="2018" name="Sci. Rep.">
        <title>A novel species of the marine cyanobacterium Acaryochloris with a unique pigment content and lifestyle.</title>
        <authorList>
            <person name="Partensky F."/>
            <person name="Six C."/>
            <person name="Ratin M."/>
            <person name="Garczarek L."/>
            <person name="Vaulot D."/>
            <person name="Probert I."/>
            <person name="Calteau A."/>
            <person name="Gourvil P."/>
            <person name="Marie D."/>
            <person name="Grebert T."/>
            <person name="Bouchier C."/>
            <person name="Le Panse S."/>
            <person name="Gachenot M."/>
            <person name="Rodriguez F."/>
            <person name="Garrido J.L."/>
        </authorList>
    </citation>
    <scope>NUCLEOTIDE SEQUENCE [LARGE SCALE GENOMIC DNA]</scope>
    <source>
        <strain evidence="1 2">RCC1774</strain>
    </source>
</reference>
<dbReference type="AlphaFoldDB" id="A0A2W1JE52"/>
<accession>A0A2W1JE52</accession>
<evidence type="ECO:0000313" key="2">
    <source>
        <dbReference type="Proteomes" id="UP000248857"/>
    </source>
</evidence>
<organism evidence="1 2">
    <name type="scientific">Acaryochloris thomasi RCC1774</name>
    <dbReference type="NCBI Taxonomy" id="1764569"/>
    <lineage>
        <taxon>Bacteria</taxon>
        <taxon>Bacillati</taxon>
        <taxon>Cyanobacteriota</taxon>
        <taxon>Cyanophyceae</taxon>
        <taxon>Acaryochloridales</taxon>
        <taxon>Acaryochloridaceae</taxon>
        <taxon>Acaryochloris</taxon>
        <taxon>Acaryochloris thomasi</taxon>
    </lineage>
</organism>
<dbReference type="InterPro" id="IPR036249">
    <property type="entry name" value="Thioredoxin-like_sf"/>
</dbReference>
<dbReference type="RefSeq" id="WP_233501724.1">
    <property type="nucleotide sequence ID" value="NZ_CAWNWM010000013.1"/>
</dbReference>
<dbReference type="SUPFAM" id="SSF52833">
    <property type="entry name" value="Thioredoxin-like"/>
    <property type="match status" value="1"/>
</dbReference>
<proteinExistence type="predicted"/>
<dbReference type="Gene3D" id="3.40.30.10">
    <property type="entry name" value="Glutaredoxin"/>
    <property type="match status" value="1"/>
</dbReference>
<dbReference type="EMBL" id="PQWO01000013">
    <property type="protein sequence ID" value="PZD71996.1"/>
    <property type="molecule type" value="Genomic_DNA"/>
</dbReference>
<dbReference type="Proteomes" id="UP000248857">
    <property type="component" value="Unassembled WGS sequence"/>
</dbReference>
<name>A0A2W1JE52_9CYAN</name>
<dbReference type="PANTHER" id="PTHR42852">
    <property type="entry name" value="THIOL:DISULFIDE INTERCHANGE PROTEIN DSBE"/>
    <property type="match status" value="1"/>
</dbReference>
<evidence type="ECO:0008006" key="3">
    <source>
        <dbReference type="Google" id="ProtNLM"/>
    </source>
</evidence>
<dbReference type="InterPro" id="IPR050553">
    <property type="entry name" value="Thioredoxin_ResA/DsbE_sf"/>
</dbReference>
<dbReference type="PANTHER" id="PTHR42852:SF13">
    <property type="entry name" value="PROTEIN DIPZ"/>
    <property type="match status" value="1"/>
</dbReference>
<comment type="caution">
    <text evidence="1">The sequence shown here is derived from an EMBL/GenBank/DDBJ whole genome shotgun (WGS) entry which is preliminary data.</text>
</comment>
<evidence type="ECO:0000313" key="1">
    <source>
        <dbReference type="EMBL" id="PZD71996.1"/>
    </source>
</evidence>
<sequence length="89" mass="10360">MPIGDSSVLGFYTPELQFKYDINNVKDALKEREITYPVAIDSQYLAWQAYQNRYWPHLFLANREGAIVYDHIGEDAYAETEQTIRKVLG</sequence>
<gene>
    <name evidence="1" type="ORF">C1752_04395</name>
</gene>
<protein>
    <recommendedName>
        <fullName evidence="3">Thiol-disulfide oxidoreductase YkuV</fullName>
    </recommendedName>
</protein>
<keyword evidence="2" id="KW-1185">Reference proteome</keyword>